<dbReference type="PANTHER" id="PTHR42850">
    <property type="entry name" value="METALLOPHOSPHOESTERASE"/>
    <property type="match status" value="1"/>
</dbReference>
<dbReference type="STRING" id="1166337.SAMN05192580_3507"/>
<organism evidence="2 3">
    <name type="scientific">Sphingomonas jatrophae</name>
    <dbReference type="NCBI Taxonomy" id="1166337"/>
    <lineage>
        <taxon>Bacteria</taxon>
        <taxon>Pseudomonadati</taxon>
        <taxon>Pseudomonadota</taxon>
        <taxon>Alphaproteobacteria</taxon>
        <taxon>Sphingomonadales</taxon>
        <taxon>Sphingomonadaceae</taxon>
        <taxon>Sphingomonas</taxon>
    </lineage>
</organism>
<dbReference type="CDD" id="cd00144">
    <property type="entry name" value="MPP_PPP_family"/>
    <property type="match status" value="1"/>
</dbReference>
<keyword evidence="3" id="KW-1185">Reference proteome</keyword>
<accession>A0A1I6M5M4</accession>
<proteinExistence type="predicted"/>
<dbReference type="Proteomes" id="UP000198824">
    <property type="component" value="Unassembled WGS sequence"/>
</dbReference>
<dbReference type="PANTHER" id="PTHR42850:SF4">
    <property type="entry name" value="ZINC-DEPENDENT ENDOPOLYPHOSPHATASE"/>
    <property type="match status" value="1"/>
</dbReference>
<reference evidence="2 3" key="1">
    <citation type="submission" date="2016-10" db="EMBL/GenBank/DDBJ databases">
        <authorList>
            <person name="de Groot N.N."/>
        </authorList>
    </citation>
    <scope>NUCLEOTIDE SEQUENCE [LARGE SCALE GENOMIC DNA]</scope>
    <source>
        <strain evidence="2 3">S5-249</strain>
    </source>
</reference>
<gene>
    <name evidence="2" type="ORF">SAMN05192580_3507</name>
</gene>
<dbReference type="InterPro" id="IPR029052">
    <property type="entry name" value="Metallo-depent_PP-like"/>
</dbReference>
<dbReference type="Gene3D" id="3.60.21.10">
    <property type="match status" value="1"/>
</dbReference>
<dbReference type="GO" id="GO:0016791">
    <property type="term" value="F:phosphatase activity"/>
    <property type="evidence" value="ECO:0007669"/>
    <property type="project" value="TreeGrafter"/>
</dbReference>
<evidence type="ECO:0000313" key="2">
    <source>
        <dbReference type="EMBL" id="SFS11010.1"/>
    </source>
</evidence>
<dbReference type="EMBL" id="FOZG01000003">
    <property type="protein sequence ID" value="SFS11010.1"/>
    <property type="molecule type" value="Genomic_DNA"/>
</dbReference>
<dbReference type="GO" id="GO:0005737">
    <property type="term" value="C:cytoplasm"/>
    <property type="evidence" value="ECO:0007669"/>
    <property type="project" value="TreeGrafter"/>
</dbReference>
<sequence length="256" mass="28069">MIVLRSLFGKRGAPRTAPGERVYAIGDVHGRPDLLDAMLVEIARHGSARGPAAQTHIVFIGDIIDRGPDSRGALERLEAATRRAPEIVTLLGNHEEMMLRALAGDEPTLRGWMRVGGAETVASFGLPPFAEAEDPVPWIAELRRAVPAEWVEWIRGWPLIVRSGDYFLCHAGIKPGVPLKRQLRRDFLWSREEFLDDMRDHGAVIVHGHTISDSVELRGNRIGIDTGAYRTGTLSAVCLDGETVEVLAVHRGEAAA</sequence>
<evidence type="ECO:0000313" key="3">
    <source>
        <dbReference type="Proteomes" id="UP000198824"/>
    </source>
</evidence>
<name>A0A1I6M5M4_9SPHN</name>
<dbReference type="InterPro" id="IPR050126">
    <property type="entry name" value="Ap4A_hydrolase"/>
</dbReference>
<dbReference type="GO" id="GO:0110154">
    <property type="term" value="P:RNA decapping"/>
    <property type="evidence" value="ECO:0007669"/>
    <property type="project" value="TreeGrafter"/>
</dbReference>
<dbReference type="RefSeq" id="WP_242653551.1">
    <property type="nucleotide sequence ID" value="NZ_FOZG01000003.1"/>
</dbReference>
<dbReference type="SUPFAM" id="SSF56300">
    <property type="entry name" value="Metallo-dependent phosphatases"/>
    <property type="match status" value="1"/>
</dbReference>
<feature type="domain" description="Calcineurin-like phosphoesterase" evidence="1">
    <location>
        <begin position="21"/>
        <end position="213"/>
    </location>
</feature>
<dbReference type="Pfam" id="PF00149">
    <property type="entry name" value="Metallophos"/>
    <property type="match status" value="1"/>
</dbReference>
<evidence type="ECO:0000259" key="1">
    <source>
        <dbReference type="Pfam" id="PF00149"/>
    </source>
</evidence>
<dbReference type="GO" id="GO:0008803">
    <property type="term" value="F:bis(5'-nucleosyl)-tetraphosphatase (symmetrical) activity"/>
    <property type="evidence" value="ECO:0007669"/>
    <property type="project" value="TreeGrafter"/>
</dbReference>
<dbReference type="AlphaFoldDB" id="A0A1I6M5M4"/>
<protein>
    <submittedName>
        <fullName evidence="2">Serine/threonine protein phosphatase 1</fullName>
    </submittedName>
</protein>
<dbReference type="InterPro" id="IPR004843">
    <property type="entry name" value="Calcineurin-like_PHP"/>
</dbReference>